<dbReference type="NCBIfam" id="TIGR01575">
    <property type="entry name" value="rimI"/>
    <property type="match status" value="1"/>
</dbReference>
<dbReference type="Pfam" id="PF00583">
    <property type="entry name" value="Acetyltransf_1"/>
    <property type="match status" value="1"/>
</dbReference>
<dbReference type="InterPro" id="IPR050680">
    <property type="entry name" value="YpeA/RimI_acetyltransf"/>
</dbReference>
<comment type="subcellular location">
    <subcellularLocation>
        <location evidence="5">Cytoplasm</location>
    </subcellularLocation>
</comment>
<evidence type="ECO:0000259" key="6">
    <source>
        <dbReference type="PROSITE" id="PS51186"/>
    </source>
</evidence>
<proteinExistence type="inferred from homology"/>
<keyword evidence="8" id="KW-1185">Reference proteome</keyword>
<keyword evidence="4 7" id="KW-0012">Acyltransferase</keyword>
<keyword evidence="2 5" id="KW-0963">Cytoplasm</keyword>
<dbReference type="InterPro" id="IPR000182">
    <property type="entry name" value="GNAT_dom"/>
</dbReference>
<evidence type="ECO:0000256" key="4">
    <source>
        <dbReference type="ARBA" id="ARBA00023315"/>
    </source>
</evidence>
<dbReference type="CDD" id="cd04301">
    <property type="entry name" value="NAT_SF"/>
    <property type="match status" value="1"/>
</dbReference>
<feature type="domain" description="N-acetyltransferase" evidence="6">
    <location>
        <begin position="1"/>
        <end position="147"/>
    </location>
</feature>
<gene>
    <name evidence="7" type="primary">rimI</name>
    <name evidence="7" type="ORF">OW157_04385</name>
</gene>
<evidence type="ECO:0000256" key="3">
    <source>
        <dbReference type="ARBA" id="ARBA00022679"/>
    </source>
</evidence>
<comment type="caution">
    <text evidence="7">The sequence shown here is derived from an EMBL/GenBank/DDBJ whole genome shotgun (WGS) entry which is preliminary data.</text>
</comment>
<evidence type="ECO:0000256" key="1">
    <source>
        <dbReference type="ARBA" id="ARBA00005395"/>
    </source>
</evidence>
<accession>A0A9X3FN70</accession>
<sequence length="147" mass="16964">MKIRRLVAADKAAVMQVFIAAYHNHSGSWSEQSLDDNLNDSKYYFLGVWQGNHLLAVSQFLCVLDSADLVNMTVHPDFQNQNLGNELLKQSLARLQSMGISQCFLEVRESNLPAKRLYEKNDFALIDHRPHYYRDTQETALVYQWKG</sequence>
<keyword evidence="3 7" id="KW-0808">Transferase</keyword>
<keyword evidence="7" id="KW-0687">Ribonucleoprotein</keyword>
<dbReference type="PROSITE" id="PS51186">
    <property type="entry name" value="GNAT"/>
    <property type="match status" value="1"/>
</dbReference>
<dbReference type="InterPro" id="IPR016181">
    <property type="entry name" value="Acyl_CoA_acyltransferase"/>
</dbReference>
<comment type="similarity">
    <text evidence="1 5">Belongs to the acetyltransferase family. RimI subfamily.</text>
</comment>
<comment type="function">
    <text evidence="5">Acetylates the N-terminal alanine of ribosomal protein bS18.</text>
</comment>
<dbReference type="PANTHER" id="PTHR43420">
    <property type="entry name" value="ACETYLTRANSFERASE"/>
    <property type="match status" value="1"/>
</dbReference>
<dbReference type="EMBL" id="JAPRFR010000001">
    <property type="protein sequence ID" value="MCZ0725808.1"/>
    <property type="molecule type" value="Genomic_DNA"/>
</dbReference>
<evidence type="ECO:0000256" key="2">
    <source>
        <dbReference type="ARBA" id="ARBA00022490"/>
    </source>
</evidence>
<dbReference type="AlphaFoldDB" id="A0A9X3FN70"/>
<dbReference type="SUPFAM" id="SSF55729">
    <property type="entry name" value="Acyl-CoA N-acyltransferases (Nat)"/>
    <property type="match status" value="1"/>
</dbReference>
<protein>
    <recommendedName>
        <fullName evidence="5">[Ribosomal protein bS18]-alanine N-acetyltransferase</fullName>
        <ecNumber evidence="5">2.3.1.266</ecNumber>
    </recommendedName>
</protein>
<dbReference type="Gene3D" id="3.40.630.30">
    <property type="match status" value="1"/>
</dbReference>
<dbReference type="RefSeq" id="WP_268752118.1">
    <property type="nucleotide sequence ID" value="NZ_JAPRFQ010000001.1"/>
</dbReference>
<organism evidence="7 8">
    <name type="scientific">Aerococcus kribbianus</name>
    <dbReference type="NCBI Taxonomy" id="2999064"/>
    <lineage>
        <taxon>Bacteria</taxon>
        <taxon>Bacillati</taxon>
        <taxon>Bacillota</taxon>
        <taxon>Bacilli</taxon>
        <taxon>Lactobacillales</taxon>
        <taxon>Aerococcaceae</taxon>
        <taxon>Aerococcus</taxon>
    </lineage>
</organism>
<keyword evidence="7" id="KW-0689">Ribosomal protein</keyword>
<dbReference type="EC" id="2.3.1.266" evidence="5"/>
<evidence type="ECO:0000256" key="5">
    <source>
        <dbReference type="RuleBase" id="RU363094"/>
    </source>
</evidence>
<dbReference type="GO" id="GO:0005737">
    <property type="term" value="C:cytoplasm"/>
    <property type="evidence" value="ECO:0007669"/>
    <property type="project" value="UniProtKB-SubCell"/>
</dbReference>
<dbReference type="Proteomes" id="UP001146670">
    <property type="component" value="Unassembled WGS sequence"/>
</dbReference>
<comment type="catalytic activity">
    <reaction evidence="5">
        <text>N-terminal L-alanyl-[ribosomal protein bS18] + acetyl-CoA = N-terminal N(alpha)-acetyl-L-alanyl-[ribosomal protein bS18] + CoA + H(+)</text>
        <dbReference type="Rhea" id="RHEA:43756"/>
        <dbReference type="Rhea" id="RHEA-COMP:10676"/>
        <dbReference type="Rhea" id="RHEA-COMP:10677"/>
        <dbReference type="ChEBI" id="CHEBI:15378"/>
        <dbReference type="ChEBI" id="CHEBI:57287"/>
        <dbReference type="ChEBI" id="CHEBI:57288"/>
        <dbReference type="ChEBI" id="CHEBI:64718"/>
        <dbReference type="ChEBI" id="CHEBI:83683"/>
        <dbReference type="EC" id="2.3.1.266"/>
    </reaction>
</comment>
<dbReference type="InterPro" id="IPR006464">
    <property type="entry name" value="AcTrfase_RimI/Ard1"/>
</dbReference>
<dbReference type="GO" id="GO:0008999">
    <property type="term" value="F:protein-N-terminal-alanine acetyltransferase activity"/>
    <property type="evidence" value="ECO:0007669"/>
    <property type="project" value="UniProtKB-EC"/>
</dbReference>
<name>A0A9X3FN70_9LACT</name>
<dbReference type="GO" id="GO:0005840">
    <property type="term" value="C:ribosome"/>
    <property type="evidence" value="ECO:0007669"/>
    <property type="project" value="UniProtKB-KW"/>
</dbReference>
<evidence type="ECO:0000313" key="7">
    <source>
        <dbReference type="EMBL" id="MCZ0725808.1"/>
    </source>
</evidence>
<reference evidence="7" key="1">
    <citation type="submission" date="2022-12" db="EMBL/GenBank/DDBJ databases">
        <title>Description and comparative metabolic analysis of Aerococcus sp. nov., isolated from the feces of a pig.</title>
        <authorList>
            <person name="Chang Y.-H."/>
        </authorList>
    </citation>
    <scope>NUCLEOTIDE SEQUENCE</scope>
    <source>
        <strain evidence="7">YH-aer222</strain>
    </source>
</reference>
<dbReference type="PANTHER" id="PTHR43420:SF44">
    <property type="entry name" value="ACETYLTRANSFERASE YPEA"/>
    <property type="match status" value="1"/>
</dbReference>
<evidence type="ECO:0000313" key="8">
    <source>
        <dbReference type="Proteomes" id="UP001146670"/>
    </source>
</evidence>